<gene>
    <name evidence="1" type="ORF">BO95DRAFT_13599</name>
</gene>
<organism evidence="1 2">
    <name type="scientific">Aspergillus brunneoviolaceus CBS 621.78</name>
    <dbReference type="NCBI Taxonomy" id="1450534"/>
    <lineage>
        <taxon>Eukaryota</taxon>
        <taxon>Fungi</taxon>
        <taxon>Dikarya</taxon>
        <taxon>Ascomycota</taxon>
        <taxon>Pezizomycotina</taxon>
        <taxon>Eurotiomycetes</taxon>
        <taxon>Eurotiomycetidae</taxon>
        <taxon>Eurotiales</taxon>
        <taxon>Aspergillaceae</taxon>
        <taxon>Aspergillus</taxon>
        <taxon>Aspergillus subgen. Circumdati</taxon>
    </lineage>
</organism>
<evidence type="ECO:0000313" key="2">
    <source>
        <dbReference type="Proteomes" id="UP000249057"/>
    </source>
</evidence>
<evidence type="ECO:0000313" key="1">
    <source>
        <dbReference type="EMBL" id="RAH49295.1"/>
    </source>
</evidence>
<dbReference type="Proteomes" id="UP000249057">
    <property type="component" value="Unassembled WGS sequence"/>
</dbReference>
<name>A0ACD1GJ77_9EURO</name>
<proteinExistence type="predicted"/>
<reference evidence="1" key="1">
    <citation type="submission" date="2018-02" db="EMBL/GenBank/DDBJ databases">
        <title>The genomes of Aspergillus section Nigri reveals drivers in fungal speciation.</title>
        <authorList>
            <consortium name="DOE Joint Genome Institute"/>
            <person name="Vesth T.C."/>
            <person name="Nybo J."/>
            <person name="Theobald S."/>
            <person name="Brandl J."/>
            <person name="Frisvad J.C."/>
            <person name="Nielsen K.F."/>
            <person name="Lyhne E.K."/>
            <person name="Kogle M.E."/>
            <person name="Kuo A."/>
            <person name="Riley R."/>
            <person name="Clum A."/>
            <person name="Nolan M."/>
            <person name="Lipzen A."/>
            <person name="Salamov A."/>
            <person name="Henrissat B."/>
            <person name="Wiebenga A."/>
            <person name="De vries R.P."/>
            <person name="Grigoriev I.V."/>
            <person name="Mortensen U.H."/>
            <person name="Andersen M.R."/>
            <person name="Baker S.E."/>
        </authorList>
    </citation>
    <scope>NUCLEOTIDE SEQUENCE</scope>
    <source>
        <strain evidence="1">CBS 621.78</strain>
    </source>
</reference>
<protein>
    <submittedName>
        <fullName evidence="1">Uncharacterized protein</fullName>
    </submittedName>
</protein>
<sequence>MATPFDALAMAIAHKDWPRELRVSSCGKINVPHPATTSGETIGCGSAITWHWYYQEAKSLRGKEIIYGSGESAAQRLREAMGPGHNMSWNQEPSPSWNALSPRYKDAYSSIETIEKRKRENGCSFIPGVNESSKIGRRSGRSVRTRKNGTRRLTSTRLSQATT</sequence>
<dbReference type="EMBL" id="KZ825319">
    <property type="protein sequence ID" value="RAH49295.1"/>
    <property type="molecule type" value="Genomic_DNA"/>
</dbReference>
<accession>A0ACD1GJ77</accession>
<keyword evidence="2" id="KW-1185">Reference proteome</keyword>